<organism evidence="2 3">
    <name type="scientific">Paramecium octaurelia</name>
    <dbReference type="NCBI Taxonomy" id="43137"/>
    <lineage>
        <taxon>Eukaryota</taxon>
        <taxon>Sar</taxon>
        <taxon>Alveolata</taxon>
        <taxon>Ciliophora</taxon>
        <taxon>Intramacronucleata</taxon>
        <taxon>Oligohymenophorea</taxon>
        <taxon>Peniculida</taxon>
        <taxon>Parameciidae</taxon>
        <taxon>Paramecium</taxon>
    </lineage>
</organism>
<feature type="compositionally biased region" description="Basic and acidic residues" evidence="1">
    <location>
        <begin position="35"/>
        <end position="53"/>
    </location>
</feature>
<dbReference type="Proteomes" id="UP000683925">
    <property type="component" value="Unassembled WGS sequence"/>
</dbReference>
<name>A0A8S1X0Z6_PAROT</name>
<keyword evidence="3" id="KW-1185">Reference proteome</keyword>
<accession>A0A8S1X0Z6</accession>
<evidence type="ECO:0000256" key="1">
    <source>
        <dbReference type="SAM" id="MobiDB-lite"/>
    </source>
</evidence>
<dbReference type="EMBL" id="CAJJDP010000106">
    <property type="protein sequence ID" value="CAD8194175.1"/>
    <property type="molecule type" value="Genomic_DNA"/>
</dbReference>
<proteinExistence type="predicted"/>
<evidence type="ECO:0000313" key="3">
    <source>
        <dbReference type="Proteomes" id="UP000683925"/>
    </source>
</evidence>
<gene>
    <name evidence="2" type="ORF">POCTA_138.1.T1060099</name>
</gene>
<sequence length="133" mass="15941">MKQSSNSKTLLEIGEKDDVIIVIYLVRKNSLGGKETKFESNNFRENEKQRYQLENDDDDQGLPRSDTQNGWYERQVKEAKQGVNISQEQISQYLVYNFRKNYVYQKSKFDSRYFVEFNQKKQDSEIFEQNQNI</sequence>
<feature type="region of interest" description="Disordered" evidence="1">
    <location>
        <begin position="35"/>
        <end position="70"/>
    </location>
</feature>
<comment type="caution">
    <text evidence="2">The sequence shown here is derived from an EMBL/GenBank/DDBJ whole genome shotgun (WGS) entry which is preliminary data.</text>
</comment>
<reference evidence="2" key="1">
    <citation type="submission" date="2021-01" db="EMBL/GenBank/DDBJ databases">
        <authorList>
            <consortium name="Genoscope - CEA"/>
            <person name="William W."/>
        </authorList>
    </citation>
    <scope>NUCLEOTIDE SEQUENCE</scope>
</reference>
<evidence type="ECO:0000313" key="2">
    <source>
        <dbReference type="EMBL" id="CAD8194175.1"/>
    </source>
</evidence>
<dbReference type="AlphaFoldDB" id="A0A8S1X0Z6"/>
<protein>
    <submittedName>
        <fullName evidence="2">Uncharacterized protein</fullName>
    </submittedName>
</protein>